<keyword evidence="5" id="KW-0677">Repeat</keyword>
<dbReference type="InterPro" id="IPR035984">
    <property type="entry name" value="Acyl-CoA-binding_sf"/>
</dbReference>
<dbReference type="InterPro" id="IPR032003">
    <property type="entry name" value="RAC_head"/>
</dbReference>
<dbReference type="GO" id="GO:0005829">
    <property type="term" value="C:cytosol"/>
    <property type="evidence" value="ECO:0007669"/>
    <property type="project" value="UniProtKB-SubCell"/>
</dbReference>
<accession>A0AAE1HPZ5</accession>
<dbReference type="PANTHER" id="PTHR43999">
    <property type="entry name" value="DNAJ HOMOLOG SUBFAMILY C MEMBER 2"/>
    <property type="match status" value="1"/>
</dbReference>
<dbReference type="InterPro" id="IPR017884">
    <property type="entry name" value="SANT_dom"/>
</dbReference>
<keyword evidence="9" id="KW-0539">Nucleus</keyword>
<dbReference type="InterPro" id="IPR014352">
    <property type="entry name" value="FERM/acyl-CoA-bd_prot_sf"/>
</dbReference>
<dbReference type="Gene3D" id="1.10.8.840">
    <property type="entry name" value="Ribosome-associated complex head domain"/>
    <property type="match status" value="1"/>
</dbReference>
<keyword evidence="7" id="KW-0010">Activator</keyword>
<feature type="region of interest" description="Disordered" evidence="10">
    <location>
        <begin position="293"/>
        <end position="348"/>
    </location>
</feature>
<dbReference type="Proteomes" id="UP001219518">
    <property type="component" value="Unassembled WGS sequence"/>
</dbReference>
<dbReference type="GO" id="GO:0030544">
    <property type="term" value="F:Hsp70 protein binding"/>
    <property type="evidence" value="ECO:0007669"/>
    <property type="project" value="InterPro"/>
</dbReference>
<dbReference type="FunFam" id="1.10.10.60:FF:000180">
    <property type="entry name" value="DnaJ (Hsp40) homolog, subfamily C, member 2"/>
    <property type="match status" value="1"/>
</dbReference>
<feature type="domain" description="J" evidence="11">
    <location>
        <begin position="88"/>
        <end position="160"/>
    </location>
</feature>
<organism evidence="16 17">
    <name type="scientific">Frankliniella fusca</name>
    <dbReference type="NCBI Taxonomy" id="407009"/>
    <lineage>
        <taxon>Eukaryota</taxon>
        <taxon>Metazoa</taxon>
        <taxon>Ecdysozoa</taxon>
        <taxon>Arthropoda</taxon>
        <taxon>Hexapoda</taxon>
        <taxon>Insecta</taxon>
        <taxon>Pterygota</taxon>
        <taxon>Neoptera</taxon>
        <taxon>Paraneoptera</taxon>
        <taxon>Thysanoptera</taxon>
        <taxon>Terebrantia</taxon>
        <taxon>Thripoidea</taxon>
        <taxon>Thripidae</taxon>
        <taxon>Frankliniella</taxon>
    </lineage>
</organism>
<dbReference type="SMART" id="SM00717">
    <property type="entry name" value="SANT"/>
    <property type="match status" value="2"/>
</dbReference>
<evidence type="ECO:0000256" key="6">
    <source>
        <dbReference type="ARBA" id="ARBA00022853"/>
    </source>
</evidence>
<dbReference type="GO" id="GO:0051083">
    <property type="term" value="P:'de novo' cotranslational protein folding"/>
    <property type="evidence" value="ECO:0007669"/>
    <property type="project" value="InterPro"/>
</dbReference>
<evidence type="ECO:0000313" key="16">
    <source>
        <dbReference type="EMBL" id="KAK3925193.1"/>
    </source>
</evidence>
<dbReference type="Pfam" id="PF16717">
    <property type="entry name" value="RAC_head"/>
    <property type="match status" value="1"/>
</dbReference>
<evidence type="ECO:0000259" key="11">
    <source>
        <dbReference type="PROSITE" id="PS50076"/>
    </source>
</evidence>
<dbReference type="CDD" id="cd00435">
    <property type="entry name" value="ACBP"/>
    <property type="match status" value="1"/>
</dbReference>
<sequence length="747" mass="86023">MTCVQECREEIVPENSCKNGVCTLTRRKVQTVGPAYFNYYRIAHQNEQSVWLNSNQETEEEIEEDTSDDNDDLVYLKSLDPKECKDQDHYRVLGLANKRYKASENEIRLAYRKKVLRHHPDKRKARGEKVDQDNDYFVCISKAYDILGVASKRRSYDSVDPSVDDGVPTANEYTKKNFYQVFGAFFEMNSRWSERQPVPKLGGPDATLQDVEKFYSFWYNFQSWRDFSYLDEEEKDSGMDREQRKWIDKQNKAMRVKRKKEEMVRIRSLVDLAYSMDPRVAAFKQEEADRKAAAKKAKQDAARAARAEQERVEREAEEKARQEKEEKEREEKTRLEAEKKQKQALKKAMTKERKVMRDFLKEKDYFVETDNERIPHLTGMDKLCEMLSLIQLQELNSNMKERGRDAFLSALSECERKLDEERRTVLEAARLGRGVSLGTNEIAPANEKLEITSNWTAEHLQLLIKAVNMFPAGTVDRWECVANFLNSHASGAGIVRTPKEVLDKAKTLQKSDHSRSALREQVNSLAFDKFQNNKKRDIKVDADGGASERFDTPAAQAGRNPAPWTNEEQQLLEQALKKFPNGTEERWDRIAEAVPTRSKKDCMKRYKELVEMVRAKQTAKQSTENNTGKVDEFAKSDRFVKFCFVMTCLGCSAASSPKMSGSDAFNAAAEEVKQLKSTPADEELLELYALFKQGTVGDVNTARPGMLDFKGKYKWDAWEKKKGMSQSSAQEAYIAKVAELVQKYGKN</sequence>
<dbReference type="Gene3D" id="1.20.80.10">
    <property type="match status" value="1"/>
</dbReference>
<keyword evidence="17" id="KW-1185">Reference proteome</keyword>
<keyword evidence="6" id="KW-0156">Chromatin regulator</keyword>
<gene>
    <name evidence="16" type="ORF">KUF71_013462</name>
</gene>
<feature type="domain" description="SANT" evidence="14">
    <location>
        <begin position="564"/>
        <end position="614"/>
    </location>
</feature>
<dbReference type="InterPro" id="IPR009057">
    <property type="entry name" value="Homeodomain-like_sf"/>
</dbReference>
<dbReference type="PROSITE" id="PS00880">
    <property type="entry name" value="ACB_1"/>
    <property type="match status" value="1"/>
</dbReference>
<dbReference type="SUPFAM" id="SSF46689">
    <property type="entry name" value="Homeodomain-like"/>
    <property type="match status" value="2"/>
</dbReference>
<dbReference type="Gene3D" id="1.10.10.60">
    <property type="entry name" value="Homeodomain-like"/>
    <property type="match status" value="2"/>
</dbReference>
<evidence type="ECO:0000256" key="9">
    <source>
        <dbReference type="ARBA" id="ARBA00023242"/>
    </source>
</evidence>
<dbReference type="EMBL" id="JAHWGI010001220">
    <property type="protein sequence ID" value="KAK3925193.1"/>
    <property type="molecule type" value="Genomic_DNA"/>
</dbReference>
<evidence type="ECO:0000256" key="3">
    <source>
        <dbReference type="ARBA" id="ARBA00014469"/>
    </source>
</evidence>
<dbReference type="PROSITE" id="PS50090">
    <property type="entry name" value="MYB_LIKE"/>
    <property type="match status" value="1"/>
</dbReference>
<comment type="caution">
    <text evidence="16">The sequence shown here is derived from an EMBL/GenBank/DDBJ whole genome shotgun (WGS) entry which is preliminary data.</text>
</comment>
<dbReference type="PROSITE" id="PS51294">
    <property type="entry name" value="HTH_MYB"/>
    <property type="match status" value="1"/>
</dbReference>
<dbReference type="GO" id="GO:0006325">
    <property type="term" value="P:chromatin organization"/>
    <property type="evidence" value="ECO:0007669"/>
    <property type="project" value="UniProtKB-KW"/>
</dbReference>
<dbReference type="GO" id="GO:0006450">
    <property type="term" value="P:regulation of translational fidelity"/>
    <property type="evidence" value="ECO:0007669"/>
    <property type="project" value="InterPro"/>
</dbReference>
<dbReference type="PRINTS" id="PR00689">
    <property type="entry name" value="ACOABINDINGP"/>
</dbReference>
<keyword evidence="4" id="KW-0963">Cytoplasm</keyword>
<dbReference type="GO" id="GO:0000062">
    <property type="term" value="F:fatty-acyl-CoA binding"/>
    <property type="evidence" value="ECO:0007669"/>
    <property type="project" value="InterPro"/>
</dbReference>
<dbReference type="CDD" id="cd00167">
    <property type="entry name" value="SANT"/>
    <property type="match status" value="2"/>
</dbReference>
<name>A0AAE1HPZ5_9NEOP</name>
<dbReference type="SUPFAM" id="SSF46565">
    <property type="entry name" value="Chaperone J-domain"/>
    <property type="match status" value="1"/>
</dbReference>
<dbReference type="Pfam" id="PF00226">
    <property type="entry name" value="DnaJ"/>
    <property type="match status" value="1"/>
</dbReference>
<dbReference type="PROSITE" id="PS50076">
    <property type="entry name" value="DNAJ_2"/>
    <property type="match status" value="1"/>
</dbReference>
<feature type="domain" description="ACB" evidence="13">
    <location>
        <begin position="661"/>
        <end position="746"/>
    </location>
</feature>
<evidence type="ECO:0000256" key="5">
    <source>
        <dbReference type="ARBA" id="ARBA00022737"/>
    </source>
</evidence>
<reference evidence="16" key="1">
    <citation type="submission" date="2021-07" db="EMBL/GenBank/DDBJ databases">
        <authorList>
            <person name="Catto M.A."/>
            <person name="Jacobson A."/>
            <person name="Kennedy G."/>
            <person name="Labadie P."/>
            <person name="Hunt B.G."/>
            <person name="Srinivasan R."/>
        </authorList>
    </citation>
    <scope>NUCLEOTIDE SEQUENCE</scope>
    <source>
        <strain evidence="16">PL_HMW_Pooled</strain>
        <tissue evidence="16">Head</tissue>
    </source>
</reference>
<keyword evidence="8" id="KW-0143">Chaperone</keyword>
<dbReference type="InterPro" id="IPR022408">
    <property type="entry name" value="Acyl-CoA-binding_prot_CS"/>
</dbReference>
<evidence type="ECO:0000259" key="12">
    <source>
        <dbReference type="PROSITE" id="PS50090"/>
    </source>
</evidence>
<dbReference type="Pfam" id="PF23082">
    <property type="entry name" value="Myb_DNA-binding_2"/>
    <property type="match status" value="2"/>
</dbReference>
<dbReference type="InterPro" id="IPR017930">
    <property type="entry name" value="Myb_dom"/>
</dbReference>
<dbReference type="InterPro" id="IPR036869">
    <property type="entry name" value="J_dom_sf"/>
</dbReference>
<evidence type="ECO:0000256" key="10">
    <source>
        <dbReference type="SAM" id="MobiDB-lite"/>
    </source>
</evidence>
<evidence type="ECO:0000256" key="4">
    <source>
        <dbReference type="ARBA" id="ARBA00022490"/>
    </source>
</evidence>
<comment type="subcellular location">
    <subcellularLocation>
        <location evidence="2">Cytoplasm</location>
        <location evidence="2">Cytosol</location>
    </subcellularLocation>
    <subcellularLocation>
        <location evidence="1">Nucleus</location>
    </subcellularLocation>
</comment>
<dbReference type="Pfam" id="PF00887">
    <property type="entry name" value="ACBP"/>
    <property type="match status" value="1"/>
</dbReference>
<dbReference type="InterPro" id="IPR000582">
    <property type="entry name" value="Acyl-CoA-binding_protein"/>
</dbReference>
<dbReference type="CDD" id="cd06257">
    <property type="entry name" value="DnaJ"/>
    <property type="match status" value="1"/>
</dbReference>
<proteinExistence type="predicted"/>
<dbReference type="Pfam" id="PF21884">
    <property type="entry name" value="ZUO1-like_ZHD"/>
    <property type="match status" value="1"/>
</dbReference>
<dbReference type="InterPro" id="IPR001005">
    <property type="entry name" value="SANT/Myb"/>
</dbReference>
<evidence type="ECO:0000256" key="7">
    <source>
        <dbReference type="ARBA" id="ARBA00023159"/>
    </source>
</evidence>
<dbReference type="GO" id="GO:0043022">
    <property type="term" value="F:ribosome binding"/>
    <property type="evidence" value="ECO:0007669"/>
    <property type="project" value="InterPro"/>
</dbReference>
<dbReference type="PANTHER" id="PTHR43999:SF1">
    <property type="entry name" value="DNAJ HOMOLOG SUBFAMILY C MEMBER 2"/>
    <property type="match status" value="1"/>
</dbReference>
<feature type="compositionally biased region" description="Basic and acidic residues" evidence="10">
    <location>
        <begin position="293"/>
        <end position="341"/>
    </location>
</feature>
<evidence type="ECO:0000259" key="15">
    <source>
        <dbReference type="PROSITE" id="PS51294"/>
    </source>
</evidence>
<dbReference type="SUPFAM" id="SSF47027">
    <property type="entry name" value="Acyl-CoA binding protein"/>
    <property type="match status" value="1"/>
</dbReference>
<dbReference type="InterPro" id="IPR044634">
    <property type="entry name" value="Zuotin/DnaJC2"/>
</dbReference>
<evidence type="ECO:0000259" key="14">
    <source>
        <dbReference type="PROSITE" id="PS51293"/>
    </source>
</evidence>
<evidence type="ECO:0000313" key="17">
    <source>
        <dbReference type="Proteomes" id="UP001219518"/>
    </source>
</evidence>
<dbReference type="PROSITE" id="PS51228">
    <property type="entry name" value="ACB_2"/>
    <property type="match status" value="1"/>
</dbReference>
<evidence type="ECO:0000259" key="13">
    <source>
        <dbReference type="PROSITE" id="PS51228"/>
    </source>
</evidence>
<dbReference type="InterPro" id="IPR001623">
    <property type="entry name" value="DnaJ_domain"/>
</dbReference>
<protein>
    <recommendedName>
        <fullName evidence="3">DnaJ homolog subfamily C member 2</fullName>
    </recommendedName>
</protein>
<evidence type="ECO:0000256" key="1">
    <source>
        <dbReference type="ARBA" id="ARBA00004123"/>
    </source>
</evidence>
<evidence type="ECO:0000256" key="2">
    <source>
        <dbReference type="ARBA" id="ARBA00004514"/>
    </source>
</evidence>
<dbReference type="InterPro" id="IPR054076">
    <property type="entry name" value="ZUO1-like_ZHD"/>
</dbReference>
<dbReference type="GO" id="GO:0005634">
    <property type="term" value="C:nucleus"/>
    <property type="evidence" value="ECO:0007669"/>
    <property type="project" value="UniProtKB-SubCell"/>
</dbReference>
<reference evidence="16" key="2">
    <citation type="journal article" date="2023" name="BMC Genomics">
        <title>Pest status, molecular evolution, and epigenetic factors derived from the genome assembly of Frankliniella fusca, a thysanopteran phytovirus vector.</title>
        <authorList>
            <person name="Catto M.A."/>
            <person name="Labadie P.E."/>
            <person name="Jacobson A.L."/>
            <person name="Kennedy G.G."/>
            <person name="Srinivasan R."/>
            <person name="Hunt B.G."/>
        </authorList>
    </citation>
    <scope>NUCLEOTIDE SEQUENCE</scope>
    <source>
        <strain evidence="16">PL_HMW_Pooled</strain>
    </source>
</reference>
<feature type="domain" description="HTH myb-type" evidence="15">
    <location>
        <begin position="563"/>
        <end position="614"/>
    </location>
</feature>
<dbReference type="PROSITE" id="PS51293">
    <property type="entry name" value="SANT"/>
    <property type="match status" value="1"/>
</dbReference>
<feature type="domain" description="Myb-like" evidence="12">
    <location>
        <begin position="556"/>
        <end position="610"/>
    </location>
</feature>
<dbReference type="SMART" id="SM00271">
    <property type="entry name" value="DnaJ"/>
    <property type="match status" value="1"/>
</dbReference>
<dbReference type="InterPro" id="IPR042569">
    <property type="entry name" value="RAC_head_sf"/>
</dbReference>
<dbReference type="Gene3D" id="1.10.287.110">
    <property type="entry name" value="DnaJ domain"/>
    <property type="match status" value="1"/>
</dbReference>
<evidence type="ECO:0000256" key="8">
    <source>
        <dbReference type="ARBA" id="ARBA00023186"/>
    </source>
</evidence>
<dbReference type="AlphaFoldDB" id="A0AAE1HPZ5"/>